<sequence length="275" mass="31696">MNFFINLFTSHQPRHHHPSSSENTSASAHVSASFQNIYPPSLSQYIDEPTSRSSRSRRKQPQQPEMNGSAQWSHPSGPRHRYFSEYEQAYRTKIQPKPHGRIKVVKQPPPPATYAPPPQVEPQWGTRYWSGHRTSEDEAYESARRREERYNRHRGAPSPTAYYKPAPNPPPPVQLVPSYERYAPGGRYGHQEQYQRDHSTWSRRYGGDPYRERNDGTMGPESAYYMGTGDYPQMRSVGGNRYGSAGMRVHAEVRAHSGEEVRVPRGLRRMANFVR</sequence>
<proteinExistence type="predicted"/>
<feature type="region of interest" description="Disordered" evidence="1">
    <location>
        <begin position="8"/>
        <end position="80"/>
    </location>
</feature>
<feature type="compositionally biased region" description="Polar residues" evidence="1">
    <location>
        <begin position="61"/>
        <end position="74"/>
    </location>
</feature>
<feature type="compositionally biased region" description="Polar residues" evidence="1">
    <location>
        <begin position="22"/>
        <end position="44"/>
    </location>
</feature>
<gene>
    <name evidence="2" type="ORF">BJ508DRAFT_330064</name>
</gene>
<protein>
    <submittedName>
        <fullName evidence="2">Uncharacterized protein</fullName>
    </submittedName>
</protein>
<evidence type="ECO:0000313" key="3">
    <source>
        <dbReference type="Proteomes" id="UP000275078"/>
    </source>
</evidence>
<reference evidence="2 3" key="1">
    <citation type="journal article" date="2018" name="Nat. Ecol. Evol.">
        <title>Pezizomycetes genomes reveal the molecular basis of ectomycorrhizal truffle lifestyle.</title>
        <authorList>
            <person name="Murat C."/>
            <person name="Payen T."/>
            <person name="Noel B."/>
            <person name="Kuo A."/>
            <person name="Morin E."/>
            <person name="Chen J."/>
            <person name="Kohler A."/>
            <person name="Krizsan K."/>
            <person name="Balestrini R."/>
            <person name="Da Silva C."/>
            <person name="Montanini B."/>
            <person name="Hainaut M."/>
            <person name="Levati E."/>
            <person name="Barry K.W."/>
            <person name="Belfiori B."/>
            <person name="Cichocki N."/>
            <person name="Clum A."/>
            <person name="Dockter R.B."/>
            <person name="Fauchery L."/>
            <person name="Guy J."/>
            <person name="Iotti M."/>
            <person name="Le Tacon F."/>
            <person name="Lindquist E.A."/>
            <person name="Lipzen A."/>
            <person name="Malagnac F."/>
            <person name="Mello A."/>
            <person name="Molinier V."/>
            <person name="Miyauchi S."/>
            <person name="Poulain J."/>
            <person name="Riccioni C."/>
            <person name="Rubini A."/>
            <person name="Sitrit Y."/>
            <person name="Splivallo R."/>
            <person name="Traeger S."/>
            <person name="Wang M."/>
            <person name="Zifcakova L."/>
            <person name="Wipf D."/>
            <person name="Zambonelli A."/>
            <person name="Paolocci F."/>
            <person name="Nowrousian M."/>
            <person name="Ottonello S."/>
            <person name="Baldrian P."/>
            <person name="Spatafora J.W."/>
            <person name="Henrissat B."/>
            <person name="Nagy L.G."/>
            <person name="Aury J.M."/>
            <person name="Wincker P."/>
            <person name="Grigoriev I.V."/>
            <person name="Bonfante P."/>
            <person name="Martin F.M."/>
        </authorList>
    </citation>
    <scope>NUCLEOTIDE SEQUENCE [LARGE SCALE GENOMIC DNA]</scope>
    <source>
        <strain evidence="2 3">RN42</strain>
    </source>
</reference>
<dbReference type="Proteomes" id="UP000275078">
    <property type="component" value="Unassembled WGS sequence"/>
</dbReference>
<evidence type="ECO:0000313" key="2">
    <source>
        <dbReference type="EMBL" id="RPA77570.1"/>
    </source>
</evidence>
<accession>A0A3N4I0D3</accession>
<feature type="region of interest" description="Disordered" evidence="1">
    <location>
        <begin position="187"/>
        <end position="218"/>
    </location>
</feature>
<feature type="compositionally biased region" description="Basic and acidic residues" evidence="1">
    <location>
        <begin position="189"/>
        <end position="215"/>
    </location>
</feature>
<evidence type="ECO:0000256" key="1">
    <source>
        <dbReference type="SAM" id="MobiDB-lite"/>
    </source>
</evidence>
<dbReference type="AlphaFoldDB" id="A0A3N4I0D3"/>
<dbReference type="EMBL" id="ML119724">
    <property type="protein sequence ID" value="RPA77570.1"/>
    <property type="molecule type" value="Genomic_DNA"/>
</dbReference>
<feature type="compositionally biased region" description="Basic and acidic residues" evidence="1">
    <location>
        <begin position="133"/>
        <end position="150"/>
    </location>
</feature>
<feature type="compositionally biased region" description="Pro residues" evidence="1">
    <location>
        <begin position="107"/>
        <end position="120"/>
    </location>
</feature>
<keyword evidence="3" id="KW-1185">Reference proteome</keyword>
<organism evidence="2 3">
    <name type="scientific">Ascobolus immersus RN42</name>
    <dbReference type="NCBI Taxonomy" id="1160509"/>
    <lineage>
        <taxon>Eukaryota</taxon>
        <taxon>Fungi</taxon>
        <taxon>Dikarya</taxon>
        <taxon>Ascomycota</taxon>
        <taxon>Pezizomycotina</taxon>
        <taxon>Pezizomycetes</taxon>
        <taxon>Pezizales</taxon>
        <taxon>Ascobolaceae</taxon>
        <taxon>Ascobolus</taxon>
    </lineage>
</organism>
<feature type="region of interest" description="Disordered" evidence="1">
    <location>
        <begin position="106"/>
        <end position="169"/>
    </location>
</feature>
<name>A0A3N4I0D3_ASCIM</name>